<dbReference type="Proteomes" id="UP000237144">
    <property type="component" value="Unassembled WGS sequence"/>
</dbReference>
<accession>A0A2S5BGZ7</accession>
<organism evidence="4 5">
    <name type="scientific">Rhodotorula taiwanensis</name>
    <dbReference type="NCBI Taxonomy" id="741276"/>
    <lineage>
        <taxon>Eukaryota</taxon>
        <taxon>Fungi</taxon>
        <taxon>Dikarya</taxon>
        <taxon>Basidiomycota</taxon>
        <taxon>Pucciniomycotina</taxon>
        <taxon>Microbotryomycetes</taxon>
        <taxon>Sporidiobolales</taxon>
        <taxon>Sporidiobolaceae</taxon>
        <taxon>Rhodotorula</taxon>
    </lineage>
</organism>
<keyword evidence="2" id="KW-0456">Lyase</keyword>
<evidence type="ECO:0000313" key="4">
    <source>
        <dbReference type="EMBL" id="POY76042.1"/>
    </source>
</evidence>
<evidence type="ECO:0000256" key="2">
    <source>
        <dbReference type="ARBA" id="ARBA00023239"/>
    </source>
</evidence>
<gene>
    <name evidence="4" type="ORF">BMF94_0765</name>
</gene>
<dbReference type="Gene3D" id="3.90.226.10">
    <property type="entry name" value="2-enoyl-CoA Hydratase, Chain A, domain 1"/>
    <property type="match status" value="1"/>
</dbReference>
<comment type="similarity">
    <text evidence="1 3">Belongs to the enoyl-CoA hydratase/isomerase family.</text>
</comment>
<dbReference type="InterPro" id="IPR029045">
    <property type="entry name" value="ClpP/crotonase-like_dom_sf"/>
</dbReference>
<dbReference type="EMBL" id="PJQD01000008">
    <property type="protein sequence ID" value="POY76042.1"/>
    <property type="molecule type" value="Genomic_DNA"/>
</dbReference>
<name>A0A2S5BGZ7_9BASI</name>
<dbReference type="OrthoDB" id="410701at2759"/>
<dbReference type="CDD" id="cd06558">
    <property type="entry name" value="crotonase-like"/>
    <property type="match status" value="1"/>
</dbReference>
<dbReference type="Pfam" id="PF00378">
    <property type="entry name" value="ECH_1"/>
    <property type="match status" value="1"/>
</dbReference>
<dbReference type="Gene3D" id="1.10.12.10">
    <property type="entry name" value="Lyase 2-enoyl-coa Hydratase, Chain A, domain 2"/>
    <property type="match status" value="1"/>
</dbReference>
<dbReference type="FunFam" id="1.10.12.10:FF:000001">
    <property type="entry name" value="Probable enoyl-CoA hydratase, mitochondrial"/>
    <property type="match status" value="1"/>
</dbReference>
<dbReference type="PANTHER" id="PTHR11941">
    <property type="entry name" value="ENOYL-COA HYDRATASE-RELATED"/>
    <property type="match status" value="1"/>
</dbReference>
<dbReference type="FunFam" id="3.90.226.10:FF:000009">
    <property type="entry name" value="Carnitinyl-CoA dehydratase"/>
    <property type="match status" value="1"/>
</dbReference>
<dbReference type="GO" id="GO:0006635">
    <property type="term" value="P:fatty acid beta-oxidation"/>
    <property type="evidence" value="ECO:0007669"/>
    <property type="project" value="TreeGrafter"/>
</dbReference>
<dbReference type="PROSITE" id="PS00166">
    <property type="entry name" value="ENOYL_COA_HYDRATASE"/>
    <property type="match status" value="1"/>
</dbReference>
<evidence type="ECO:0000256" key="1">
    <source>
        <dbReference type="ARBA" id="ARBA00005254"/>
    </source>
</evidence>
<evidence type="ECO:0000313" key="5">
    <source>
        <dbReference type="Proteomes" id="UP000237144"/>
    </source>
</evidence>
<dbReference type="GO" id="GO:0016836">
    <property type="term" value="F:hydro-lyase activity"/>
    <property type="evidence" value="ECO:0007669"/>
    <property type="project" value="UniProtKB-ARBA"/>
</dbReference>
<dbReference type="SUPFAM" id="SSF52096">
    <property type="entry name" value="ClpP/crotonase"/>
    <property type="match status" value="1"/>
</dbReference>
<dbReference type="PANTHER" id="PTHR11941:SF171">
    <property type="entry name" value="SD19268P"/>
    <property type="match status" value="1"/>
</dbReference>
<dbReference type="GO" id="GO:0005739">
    <property type="term" value="C:mitochondrion"/>
    <property type="evidence" value="ECO:0007669"/>
    <property type="project" value="TreeGrafter"/>
</dbReference>
<dbReference type="InterPro" id="IPR001753">
    <property type="entry name" value="Enoyl-CoA_hydra/iso"/>
</dbReference>
<dbReference type="STRING" id="741276.A0A2S5BGZ7"/>
<dbReference type="InterPro" id="IPR018376">
    <property type="entry name" value="Enoyl-CoA_hyd/isom_CS"/>
</dbReference>
<dbReference type="InterPro" id="IPR014748">
    <property type="entry name" value="Enoyl-CoA_hydra_C"/>
</dbReference>
<proteinExistence type="inferred from homology"/>
<comment type="caution">
    <text evidence="4">The sequence shown here is derived from an EMBL/GenBank/DDBJ whole genome shotgun (WGS) entry which is preliminary data.</text>
</comment>
<evidence type="ECO:0000256" key="3">
    <source>
        <dbReference type="RuleBase" id="RU003707"/>
    </source>
</evidence>
<dbReference type="AlphaFoldDB" id="A0A2S5BGZ7"/>
<keyword evidence="5" id="KW-1185">Reference proteome</keyword>
<protein>
    <recommendedName>
        <fullName evidence="6">Enoyl-CoA hydratase</fullName>
    </recommendedName>
</protein>
<evidence type="ECO:0008006" key="6">
    <source>
        <dbReference type="Google" id="ProtNLM"/>
    </source>
</evidence>
<sequence length="309" mass="33331">MSLISKSSSRLVVSRLASASAVSRVRWLSQAPAAAAVATLRRSSELEGLSYLELNRPQAKNALSVELVDRLRQLVEDVRFDGWTRTLILHSAVPGSFCAGADLKERKSMQPLEVARFLYNLRRLLSEIESLPLPTIAAVDGPALGGGLELALSCDLRVAGELPERKVSILSRSTVTKIGLPETRLAIIPGAGGTQRLSRLVGASRAKDLIFSSRIMPAAEALERGLVNYVSASGQTASEKAEEVVKEMLQAGPLALRAAKTAIDIGAEIDLESGLDVERLAYQTILSTEDRMEGLKAFAEKRKPVYKGR</sequence>
<reference evidence="4 5" key="1">
    <citation type="journal article" date="2018" name="Front. Microbiol.">
        <title>Prospects for Fungal Bioremediation of Acidic Radioactive Waste Sites: Characterization and Genome Sequence of Rhodotorula taiwanensis MD1149.</title>
        <authorList>
            <person name="Tkavc R."/>
            <person name="Matrosova V.Y."/>
            <person name="Grichenko O.E."/>
            <person name="Gostincar C."/>
            <person name="Volpe R.P."/>
            <person name="Klimenkova P."/>
            <person name="Gaidamakova E.K."/>
            <person name="Zhou C.E."/>
            <person name="Stewart B.J."/>
            <person name="Lyman M.G."/>
            <person name="Malfatti S.A."/>
            <person name="Rubinfeld B."/>
            <person name="Courtot M."/>
            <person name="Singh J."/>
            <person name="Dalgard C.L."/>
            <person name="Hamilton T."/>
            <person name="Frey K.G."/>
            <person name="Gunde-Cimerman N."/>
            <person name="Dugan L."/>
            <person name="Daly M.J."/>
        </authorList>
    </citation>
    <scope>NUCLEOTIDE SEQUENCE [LARGE SCALE GENOMIC DNA]</scope>
    <source>
        <strain evidence="4 5">MD1149</strain>
    </source>
</reference>